<keyword evidence="1" id="KW-0472">Membrane</keyword>
<protein>
    <recommendedName>
        <fullName evidence="2">Retrotransposon Copia-like N-terminal domain-containing protein</fullName>
    </recommendedName>
</protein>
<comment type="caution">
    <text evidence="3">The sequence shown here is derived from an EMBL/GenBank/DDBJ whole genome shotgun (WGS) entry which is preliminary data.</text>
</comment>
<keyword evidence="1" id="KW-1133">Transmembrane helix</keyword>
<reference evidence="3" key="1">
    <citation type="submission" date="2018-10" db="EMBL/GenBank/DDBJ databases">
        <title>Population genomic analysis revealed the cold adaptation of white poplar.</title>
        <authorList>
            <person name="Liu Y.-J."/>
        </authorList>
    </citation>
    <scope>NUCLEOTIDE SEQUENCE [LARGE SCALE GENOMIC DNA]</scope>
    <source>
        <strain evidence="3">PAL-ZL1</strain>
    </source>
</reference>
<dbReference type="InterPro" id="IPR029472">
    <property type="entry name" value="Copia-like_N"/>
</dbReference>
<evidence type="ECO:0000259" key="2">
    <source>
        <dbReference type="Pfam" id="PF14244"/>
    </source>
</evidence>
<keyword evidence="1" id="KW-0812">Transmembrane</keyword>
<proteinExistence type="predicted"/>
<dbReference type="AlphaFoldDB" id="A0A4U5P3E0"/>
<organism evidence="3">
    <name type="scientific">Populus alba</name>
    <name type="common">White poplar</name>
    <dbReference type="NCBI Taxonomy" id="43335"/>
    <lineage>
        <taxon>Eukaryota</taxon>
        <taxon>Viridiplantae</taxon>
        <taxon>Streptophyta</taxon>
        <taxon>Embryophyta</taxon>
        <taxon>Tracheophyta</taxon>
        <taxon>Spermatophyta</taxon>
        <taxon>Magnoliopsida</taxon>
        <taxon>eudicotyledons</taxon>
        <taxon>Gunneridae</taxon>
        <taxon>Pentapetalae</taxon>
        <taxon>rosids</taxon>
        <taxon>fabids</taxon>
        <taxon>Malpighiales</taxon>
        <taxon>Salicaceae</taxon>
        <taxon>Saliceae</taxon>
        <taxon>Populus</taxon>
    </lineage>
</organism>
<name>A0A4U5P3E0_POPAL</name>
<evidence type="ECO:0000313" key="3">
    <source>
        <dbReference type="EMBL" id="TKR90672.1"/>
    </source>
</evidence>
<accession>A0A4U5P3E0</accession>
<feature type="domain" description="Retrotransposon Copia-like N-terminal" evidence="2">
    <location>
        <begin position="18"/>
        <end position="54"/>
    </location>
</feature>
<sequence>MVESGFSSSSHFAFPNPTQLVSIKLDETNYLVWTAQFKPILKSHNLLGFIDGSNLCPAMFVDDNAAKNEFINPAKLYHLLYFSSTGGFTLWFGLLIFGMAVSCCSFCISIQILYLPLEASTTESPTRILDLCFVPD</sequence>
<feature type="transmembrane region" description="Helical" evidence="1">
    <location>
        <begin position="90"/>
        <end position="117"/>
    </location>
</feature>
<dbReference type="EMBL" id="RCHU01000852">
    <property type="protein sequence ID" value="TKR90672.1"/>
    <property type="molecule type" value="Genomic_DNA"/>
</dbReference>
<evidence type="ECO:0000256" key="1">
    <source>
        <dbReference type="SAM" id="Phobius"/>
    </source>
</evidence>
<dbReference type="Pfam" id="PF14244">
    <property type="entry name" value="Retrotran_gag_3"/>
    <property type="match status" value="1"/>
</dbReference>
<gene>
    <name evidence="3" type="ORF">D5086_0000231120</name>
</gene>